<proteinExistence type="predicted"/>
<protein>
    <submittedName>
        <fullName evidence="1">Uncharacterized protein</fullName>
    </submittedName>
</protein>
<dbReference type="Proteomes" id="UP001059596">
    <property type="component" value="Chromosome 3R"/>
</dbReference>
<keyword evidence="2" id="KW-1185">Reference proteome</keyword>
<evidence type="ECO:0000313" key="1">
    <source>
        <dbReference type="EMBL" id="KAI8046702.1"/>
    </source>
</evidence>
<dbReference type="EMBL" id="JAMKOV010000001">
    <property type="protein sequence ID" value="KAI8046702.1"/>
    <property type="molecule type" value="Genomic_DNA"/>
</dbReference>
<gene>
    <name evidence="1" type="ORF">M5D96_002915</name>
</gene>
<organism evidence="1 2">
    <name type="scientific">Drosophila gunungcola</name>
    <name type="common">fruit fly</name>
    <dbReference type="NCBI Taxonomy" id="103775"/>
    <lineage>
        <taxon>Eukaryota</taxon>
        <taxon>Metazoa</taxon>
        <taxon>Ecdysozoa</taxon>
        <taxon>Arthropoda</taxon>
        <taxon>Hexapoda</taxon>
        <taxon>Insecta</taxon>
        <taxon>Pterygota</taxon>
        <taxon>Neoptera</taxon>
        <taxon>Endopterygota</taxon>
        <taxon>Diptera</taxon>
        <taxon>Brachycera</taxon>
        <taxon>Muscomorpha</taxon>
        <taxon>Ephydroidea</taxon>
        <taxon>Drosophilidae</taxon>
        <taxon>Drosophila</taxon>
        <taxon>Sophophora</taxon>
    </lineage>
</organism>
<sequence>MPHHTVPYHLDLVDSTPWSLSVFVGGAQVTSRKQMMKPSNCSRSHLTICLKTKTPPIRNKPPASAPSSADFVCTATRQQATGGTRPQPGNAVGQAARFVSFRFVSMLMLVMPKITSERRQWQWQRQRQPGPDSMVMAMATMGRRFGRFVWPKSAVEEQQQQQQQVGGRVLIALLLSMDMDLTTNRLLEATAQRCMRSGTHLERDLDLQLPLGQRANINTPQTEGADN</sequence>
<comment type="caution">
    <text evidence="1">The sequence shown here is derived from an EMBL/GenBank/DDBJ whole genome shotgun (WGS) entry which is preliminary data.</text>
</comment>
<dbReference type="AlphaFoldDB" id="A0A9Q0BW28"/>
<name>A0A9Q0BW28_9MUSC</name>
<evidence type="ECO:0000313" key="2">
    <source>
        <dbReference type="Proteomes" id="UP001059596"/>
    </source>
</evidence>
<reference evidence="1" key="1">
    <citation type="journal article" date="2023" name="Genome Biol. Evol.">
        <title>Long-read-based Genome Assembly of Drosophila gunungcola Reveals Fewer Chemosensory Genes in Flower-breeding Species.</title>
        <authorList>
            <person name="Negi A."/>
            <person name="Liao B.Y."/>
            <person name="Yeh S.D."/>
        </authorList>
    </citation>
    <scope>NUCLEOTIDE SEQUENCE</scope>
    <source>
        <strain evidence="1">Sukarami</strain>
    </source>
</reference>
<accession>A0A9Q0BW28</accession>